<accession>A0A974HNR8</accession>
<organism evidence="1 2">
    <name type="scientific">Xenopus laevis</name>
    <name type="common">African clawed frog</name>
    <dbReference type="NCBI Taxonomy" id="8355"/>
    <lineage>
        <taxon>Eukaryota</taxon>
        <taxon>Metazoa</taxon>
        <taxon>Chordata</taxon>
        <taxon>Craniata</taxon>
        <taxon>Vertebrata</taxon>
        <taxon>Euteleostomi</taxon>
        <taxon>Amphibia</taxon>
        <taxon>Batrachia</taxon>
        <taxon>Anura</taxon>
        <taxon>Pipoidea</taxon>
        <taxon>Pipidae</taxon>
        <taxon>Xenopodinae</taxon>
        <taxon>Xenopus</taxon>
        <taxon>Xenopus</taxon>
    </lineage>
</organism>
<dbReference type="EMBL" id="CM004472">
    <property type="protein sequence ID" value="OCT84680.1"/>
    <property type="molecule type" value="Genomic_DNA"/>
</dbReference>
<evidence type="ECO:0000313" key="1">
    <source>
        <dbReference type="EMBL" id="OCT84680.1"/>
    </source>
</evidence>
<proteinExistence type="predicted"/>
<evidence type="ECO:0000313" key="2">
    <source>
        <dbReference type="Proteomes" id="UP000694892"/>
    </source>
</evidence>
<gene>
    <name evidence="1" type="ORF">XELAEV_18022835mg</name>
</gene>
<protein>
    <submittedName>
        <fullName evidence="1">Uncharacterized protein</fullName>
    </submittedName>
</protein>
<name>A0A974HNR8_XENLA</name>
<reference evidence="2" key="1">
    <citation type="journal article" date="2016" name="Nature">
        <title>Genome evolution in the allotetraploid frog Xenopus laevis.</title>
        <authorList>
            <person name="Session A.M."/>
            <person name="Uno Y."/>
            <person name="Kwon T."/>
            <person name="Chapman J.A."/>
            <person name="Toyoda A."/>
            <person name="Takahashi S."/>
            <person name="Fukui A."/>
            <person name="Hikosaka A."/>
            <person name="Suzuki A."/>
            <person name="Kondo M."/>
            <person name="van Heeringen S.J."/>
            <person name="Quigley I."/>
            <person name="Heinz S."/>
            <person name="Ogino H."/>
            <person name="Ochi H."/>
            <person name="Hellsten U."/>
            <person name="Lyons J.B."/>
            <person name="Simakov O."/>
            <person name="Putnam N."/>
            <person name="Stites J."/>
            <person name="Kuroki Y."/>
            <person name="Tanaka T."/>
            <person name="Michiue T."/>
            <person name="Watanabe M."/>
            <person name="Bogdanovic O."/>
            <person name="Lister R."/>
            <person name="Georgiou G."/>
            <person name="Paranjpe S.S."/>
            <person name="van Kruijsbergen I."/>
            <person name="Shu S."/>
            <person name="Carlson J."/>
            <person name="Kinoshita T."/>
            <person name="Ohta Y."/>
            <person name="Mawaribuchi S."/>
            <person name="Jenkins J."/>
            <person name="Grimwood J."/>
            <person name="Schmutz J."/>
            <person name="Mitros T."/>
            <person name="Mozaffari S.V."/>
            <person name="Suzuki Y."/>
            <person name="Haramoto Y."/>
            <person name="Yamamoto T.S."/>
            <person name="Takagi C."/>
            <person name="Heald R."/>
            <person name="Miller K."/>
            <person name="Haudenschild C."/>
            <person name="Kitzman J."/>
            <person name="Nakayama T."/>
            <person name="Izutsu Y."/>
            <person name="Robert J."/>
            <person name="Fortriede J."/>
            <person name="Burns K."/>
            <person name="Lotay V."/>
            <person name="Karimi K."/>
            <person name="Yasuoka Y."/>
            <person name="Dichmann D.S."/>
            <person name="Flajnik M.F."/>
            <person name="Houston D.W."/>
            <person name="Shendure J."/>
            <person name="DuPasquier L."/>
            <person name="Vize P.D."/>
            <person name="Zorn A.M."/>
            <person name="Ito M."/>
            <person name="Marcotte E.M."/>
            <person name="Wallingford J.B."/>
            <person name="Ito Y."/>
            <person name="Asashima M."/>
            <person name="Ueno N."/>
            <person name="Matsuda Y."/>
            <person name="Veenstra G.J."/>
            <person name="Fujiyama A."/>
            <person name="Harland R.M."/>
            <person name="Taira M."/>
            <person name="Rokhsar D.S."/>
        </authorList>
    </citation>
    <scope>NUCLEOTIDE SEQUENCE [LARGE SCALE GENOMIC DNA]</scope>
    <source>
        <strain evidence="2">J</strain>
    </source>
</reference>
<dbReference type="AlphaFoldDB" id="A0A974HNR8"/>
<sequence length="76" mass="8838">MKLSSSPPAVHQFNGPTINVSHSLMEMREKKSWGGQRVLHTDRKLLRRHTEKWRQINPDGIDGREKARYISMARKG</sequence>
<dbReference type="Proteomes" id="UP000694892">
    <property type="component" value="Chromosome 4L"/>
</dbReference>